<protein>
    <submittedName>
        <fullName evidence="1">DUF1857-domain-containing protein</fullName>
    </submittedName>
</protein>
<evidence type="ECO:0000313" key="2">
    <source>
        <dbReference type="Proteomes" id="UP000799424"/>
    </source>
</evidence>
<gene>
    <name evidence="1" type="ORF">CC86DRAFT_277542</name>
</gene>
<dbReference type="Pfam" id="PF08982">
    <property type="entry name" value="AtaL"/>
    <property type="match status" value="1"/>
</dbReference>
<dbReference type="CDD" id="cd08863">
    <property type="entry name" value="SRPBCC_DUF1857"/>
    <property type="match status" value="1"/>
</dbReference>
<dbReference type="AlphaFoldDB" id="A0A6A7AKK4"/>
<dbReference type="InterPro" id="IPR023393">
    <property type="entry name" value="START-like_dom_sf"/>
</dbReference>
<keyword evidence="2" id="KW-1185">Reference proteome</keyword>
<dbReference type="Proteomes" id="UP000799424">
    <property type="component" value="Unassembled WGS sequence"/>
</dbReference>
<dbReference type="EMBL" id="MU006216">
    <property type="protein sequence ID" value="KAF2833683.1"/>
    <property type="molecule type" value="Genomic_DNA"/>
</dbReference>
<name>A0A6A7AKK4_9PLEO</name>
<proteinExistence type="predicted"/>
<dbReference type="SUPFAM" id="SSF55961">
    <property type="entry name" value="Bet v1-like"/>
    <property type="match status" value="1"/>
</dbReference>
<reference evidence="1" key="1">
    <citation type="journal article" date="2020" name="Stud. Mycol.">
        <title>101 Dothideomycetes genomes: a test case for predicting lifestyles and emergence of pathogens.</title>
        <authorList>
            <person name="Haridas S."/>
            <person name="Albert R."/>
            <person name="Binder M."/>
            <person name="Bloem J."/>
            <person name="Labutti K."/>
            <person name="Salamov A."/>
            <person name="Andreopoulos B."/>
            <person name="Baker S."/>
            <person name="Barry K."/>
            <person name="Bills G."/>
            <person name="Bluhm B."/>
            <person name="Cannon C."/>
            <person name="Castanera R."/>
            <person name="Culley D."/>
            <person name="Daum C."/>
            <person name="Ezra D."/>
            <person name="Gonzalez J."/>
            <person name="Henrissat B."/>
            <person name="Kuo A."/>
            <person name="Liang C."/>
            <person name="Lipzen A."/>
            <person name="Lutzoni F."/>
            <person name="Magnuson J."/>
            <person name="Mondo S."/>
            <person name="Nolan M."/>
            <person name="Ohm R."/>
            <person name="Pangilinan J."/>
            <person name="Park H.-J."/>
            <person name="Ramirez L."/>
            <person name="Alfaro M."/>
            <person name="Sun H."/>
            <person name="Tritt A."/>
            <person name="Yoshinaga Y."/>
            <person name="Zwiers L.-H."/>
            <person name="Turgeon B."/>
            <person name="Goodwin S."/>
            <person name="Spatafora J."/>
            <person name="Crous P."/>
            <person name="Grigoriev I."/>
        </authorList>
    </citation>
    <scope>NUCLEOTIDE SEQUENCE</scope>
    <source>
        <strain evidence="1">CBS 113818</strain>
    </source>
</reference>
<dbReference type="InterPro" id="IPR015075">
    <property type="entry name" value="AtaL"/>
</dbReference>
<sequence length="162" mass="18024">MAIIHLAYTGLINPSGASPVLTRDQVWQGLQRKIRFAQEFVPIITSCTVLTDTPTEVTREVVFKEGAGPKPRATETVRSYWPSWVDFHQEDGTLVKNVISNGSSLDDGGLCMTYVFEFKYDGMEDGSKEIKAEVVKMSGMSKMAVEKSIETIRQMVVDGKIK</sequence>
<evidence type="ECO:0000313" key="1">
    <source>
        <dbReference type="EMBL" id="KAF2833683.1"/>
    </source>
</evidence>
<accession>A0A6A7AKK4</accession>
<dbReference type="OrthoDB" id="2320332at2759"/>
<organism evidence="1 2">
    <name type="scientific">Ophiobolus disseminans</name>
    <dbReference type="NCBI Taxonomy" id="1469910"/>
    <lineage>
        <taxon>Eukaryota</taxon>
        <taxon>Fungi</taxon>
        <taxon>Dikarya</taxon>
        <taxon>Ascomycota</taxon>
        <taxon>Pezizomycotina</taxon>
        <taxon>Dothideomycetes</taxon>
        <taxon>Pleosporomycetidae</taxon>
        <taxon>Pleosporales</taxon>
        <taxon>Pleosporineae</taxon>
        <taxon>Phaeosphaeriaceae</taxon>
        <taxon>Ophiobolus</taxon>
    </lineage>
</organism>
<dbReference type="Gene3D" id="3.30.530.20">
    <property type="match status" value="1"/>
</dbReference>